<dbReference type="PANTHER" id="PTHR23063">
    <property type="entry name" value="PHOSPHOLIPID ACYLTRANSFERASE"/>
    <property type="match status" value="1"/>
</dbReference>
<dbReference type="InterPro" id="IPR045252">
    <property type="entry name" value="LPCAT1-like"/>
</dbReference>
<evidence type="ECO:0000256" key="1">
    <source>
        <dbReference type="ARBA" id="ARBA00004370"/>
    </source>
</evidence>
<comment type="subcellular location">
    <subcellularLocation>
        <location evidence="1">Membrane</location>
    </subcellularLocation>
</comment>
<dbReference type="GO" id="GO:0005783">
    <property type="term" value="C:endoplasmic reticulum"/>
    <property type="evidence" value="ECO:0007669"/>
    <property type="project" value="TreeGrafter"/>
</dbReference>
<sequence length="583" mass="65987">MYFNEGQSPGNIYSAHPQLVKRYLGIFESPMAIIRIMRSKPDAFILEEVKPEAWVTPHNLLEADRILPALRSDTISYGHSRRDRITMKTSSSPPAGTDRNPFVHELKFSMTDKIKIGVMSVTVFPVRLLLVSFFMLLAWPFAFTASLGRSELVPDPQSWWRRIIDLCLRVIMRAMWFCGGFHWIKVKGERAPPSEVPILTVAPHSSYFDAIPVTMTMCSIVTKLESRSIPVWGTLISYIRPVLVFRSDQSSRRKTVEEIKRRAQSGGKWPQIMIFPEGTCTNRSALILFKAGAFIPGLPVQPVVLRYPNKLDTVSWTWRGPGAFKILWLTLCQPHNSVEIEYLPIYHPSVKERENPALFASNVRKLMAEALEVPLTDLSFDDRDIILSHGPLRIHDHTSLLHFNQLLGQLGLKSGSAGDRLQEEARRAAKLQGDRLGLEDFAQFLSLPVTDTLRRVHMLFHQDGDGKIDVRHYVTALSTVKRPHKPLDTLKLAFQLYEDDSGGVTGDDLAAILEIMLGVKEVELSPLFLELEAQHTAKITYDELQRLVEKRPHFSVDCLSFKDHPRGGCIGRLNGCNGHNKDD</sequence>
<gene>
    <name evidence="16" type="ORF">CCH79_00008552</name>
</gene>
<evidence type="ECO:0000256" key="10">
    <source>
        <dbReference type="ARBA" id="ARBA00023209"/>
    </source>
</evidence>
<reference evidence="16 17" key="1">
    <citation type="journal article" date="2018" name="G3 (Bethesda)">
        <title>A High-Quality Reference Genome for the Invasive Mosquitofish Gambusia affinis Using a Chicago Library.</title>
        <authorList>
            <person name="Hoffberg S.L."/>
            <person name="Troendle N.J."/>
            <person name="Glenn T.C."/>
            <person name="Mahmud O."/>
            <person name="Louha S."/>
            <person name="Chalopin D."/>
            <person name="Bennetzen J.L."/>
            <person name="Mauricio R."/>
        </authorList>
    </citation>
    <scope>NUCLEOTIDE SEQUENCE [LARGE SCALE GENOMIC DNA]</scope>
    <source>
        <strain evidence="16">NE01/NJP1002.9</strain>
        <tissue evidence="16">Muscle</tissue>
    </source>
</reference>
<dbReference type="EMBL" id="NHOQ01002708">
    <property type="protein sequence ID" value="PWA15451.1"/>
    <property type="molecule type" value="Genomic_DNA"/>
</dbReference>
<proteinExistence type="inferred from homology"/>
<dbReference type="PANTHER" id="PTHR23063:SF57">
    <property type="entry name" value="LYSOPHOSPHATIDYLCHOLINE ACYLTRANSFERASE 1"/>
    <property type="match status" value="1"/>
</dbReference>
<keyword evidence="17" id="KW-1185">Reference proteome</keyword>
<evidence type="ECO:0000256" key="7">
    <source>
        <dbReference type="ARBA" id="ARBA00022989"/>
    </source>
</evidence>
<keyword evidence="10" id="KW-0594">Phospholipid biosynthesis</keyword>
<dbReference type="SUPFAM" id="SSF47473">
    <property type="entry name" value="EF-hand"/>
    <property type="match status" value="1"/>
</dbReference>
<protein>
    <recommendedName>
        <fullName evidence="15">Phospholipid/glycerol acyltransferase domain-containing protein</fullName>
    </recommendedName>
</protein>
<dbReference type="GO" id="GO:0008654">
    <property type="term" value="P:phospholipid biosynthetic process"/>
    <property type="evidence" value="ECO:0007669"/>
    <property type="project" value="UniProtKB-KW"/>
</dbReference>
<keyword evidence="9 14" id="KW-0472">Membrane</keyword>
<keyword evidence="11" id="KW-1208">Phospholipid metabolism</keyword>
<accession>A0A315UUY5</accession>
<dbReference type="CDD" id="cd07991">
    <property type="entry name" value="LPLAT_LPCAT1-like"/>
    <property type="match status" value="1"/>
</dbReference>
<comment type="caution">
    <text evidence="16">The sequence shown here is derived from an EMBL/GenBank/DDBJ whole genome shotgun (WGS) entry which is preliminary data.</text>
</comment>
<evidence type="ECO:0000256" key="3">
    <source>
        <dbReference type="ARBA" id="ARBA00008655"/>
    </source>
</evidence>
<evidence type="ECO:0000256" key="4">
    <source>
        <dbReference type="ARBA" id="ARBA00022516"/>
    </source>
</evidence>
<feature type="domain" description="Phospholipid/glycerol acyltransferase" evidence="15">
    <location>
        <begin position="198"/>
        <end position="308"/>
    </location>
</feature>
<keyword evidence="6 14" id="KW-0812">Transmembrane</keyword>
<evidence type="ECO:0000256" key="8">
    <source>
        <dbReference type="ARBA" id="ARBA00023098"/>
    </source>
</evidence>
<feature type="transmembrane region" description="Helical" evidence="14">
    <location>
        <begin position="116"/>
        <end position="143"/>
    </location>
</feature>
<evidence type="ECO:0000256" key="5">
    <source>
        <dbReference type="ARBA" id="ARBA00022679"/>
    </source>
</evidence>
<comment type="similarity">
    <text evidence="3">Belongs to the 1-acyl-sn-glycerol-3-phosphate acyltransferase family.</text>
</comment>
<dbReference type="GO" id="GO:0047184">
    <property type="term" value="F:1-acylglycerophosphocholine O-acyltransferase activity"/>
    <property type="evidence" value="ECO:0007669"/>
    <property type="project" value="TreeGrafter"/>
</dbReference>
<evidence type="ECO:0000256" key="11">
    <source>
        <dbReference type="ARBA" id="ARBA00023264"/>
    </source>
</evidence>
<dbReference type="SUPFAM" id="SSF69593">
    <property type="entry name" value="Glycerol-3-phosphate (1)-acyltransferase"/>
    <property type="match status" value="1"/>
</dbReference>
<dbReference type="Pfam" id="PF01553">
    <property type="entry name" value="Acyltransferase"/>
    <property type="match status" value="1"/>
</dbReference>
<keyword evidence="5" id="KW-0808">Transferase</keyword>
<comment type="pathway">
    <text evidence="2">Lipid metabolism; phospholipid metabolism.</text>
</comment>
<evidence type="ECO:0000256" key="2">
    <source>
        <dbReference type="ARBA" id="ARBA00005074"/>
    </source>
</evidence>
<evidence type="ECO:0000256" key="9">
    <source>
        <dbReference type="ARBA" id="ARBA00023136"/>
    </source>
</evidence>
<keyword evidence="12" id="KW-0012">Acyltransferase</keyword>
<dbReference type="UniPathway" id="UPA00085"/>
<name>A0A315UUY5_GAMAF</name>
<evidence type="ECO:0000256" key="6">
    <source>
        <dbReference type="ARBA" id="ARBA00022692"/>
    </source>
</evidence>
<dbReference type="GO" id="GO:0016020">
    <property type="term" value="C:membrane"/>
    <property type="evidence" value="ECO:0007669"/>
    <property type="project" value="UniProtKB-SubCell"/>
</dbReference>
<evidence type="ECO:0000259" key="15">
    <source>
        <dbReference type="SMART" id="SM00563"/>
    </source>
</evidence>
<dbReference type="InterPro" id="IPR002123">
    <property type="entry name" value="Plipid/glycerol_acylTrfase"/>
</dbReference>
<dbReference type="InterPro" id="IPR011992">
    <property type="entry name" value="EF-hand-dom_pair"/>
</dbReference>
<dbReference type="STRING" id="33528.ENSGAFP00000027747"/>
<evidence type="ECO:0000313" key="17">
    <source>
        <dbReference type="Proteomes" id="UP000250572"/>
    </source>
</evidence>
<dbReference type="AlphaFoldDB" id="A0A315UUY5"/>
<keyword evidence="4" id="KW-0444">Lipid biosynthesis</keyword>
<comment type="pathway">
    <text evidence="13">Phospholipid metabolism.</text>
</comment>
<dbReference type="SMART" id="SM00563">
    <property type="entry name" value="PlsC"/>
    <property type="match status" value="1"/>
</dbReference>
<dbReference type="Gene3D" id="1.10.238.10">
    <property type="entry name" value="EF-hand"/>
    <property type="match status" value="1"/>
</dbReference>
<evidence type="ECO:0000256" key="12">
    <source>
        <dbReference type="ARBA" id="ARBA00023315"/>
    </source>
</evidence>
<dbReference type="GO" id="GO:0042171">
    <property type="term" value="F:lysophosphatidic acid acyltransferase activity"/>
    <property type="evidence" value="ECO:0007669"/>
    <property type="project" value="TreeGrafter"/>
</dbReference>
<keyword evidence="7 14" id="KW-1133">Transmembrane helix</keyword>
<evidence type="ECO:0000256" key="14">
    <source>
        <dbReference type="SAM" id="Phobius"/>
    </source>
</evidence>
<evidence type="ECO:0000313" key="16">
    <source>
        <dbReference type="EMBL" id="PWA15451.1"/>
    </source>
</evidence>
<dbReference type="Proteomes" id="UP000250572">
    <property type="component" value="Unassembled WGS sequence"/>
</dbReference>
<keyword evidence="8" id="KW-0443">Lipid metabolism</keyword>
<organism evidence="16 17">
    <name type="scientific">Gambusia affinis</name>
    <name type="common">Western mosquitofish</name>
    <name type="synonym">Heterandria affinis</name>
    <dbReference type="NCBI Taxonomy" id="33528"/>
    <lineage>
        <taxon>Eukaryota</taxon>
        <taxon>Metazoa</taxon>
        <taxon>Chordata</taxon>
        <taxon>Craniata</taxon>
        <taxon>Vertebrata</taxon>
        <taxon>Euteleostomi</taxon>
        <taxon>Actinopterygii</taxon>
        <taxon>Neopterygii</taxon>
        <taxon>Teleostei</taxon>
        <taxon>Neoteleostei</taxon>
        <taxon>Acanthomorphata</taxon>
        <taxon>Ovalentaria</taxon>
        <taxon>Atherinomorphae</taxon>
        <taxon>Cyprinodontiformes</taxon>
        <taxon>Poeciliidae</taxon>
        <taxon>Poeciliinae</taxon>
        <taxon>Gambusia</taxon>
    </lineage>
</organism>
<evidence type="ECO:0000256" key="13">
    <source>
        <dbReference type="ARBA" id="ARBA00025707"/>
    </source>
</evidence>